<feature type="binding site" evidence="5">
    <location>
        <position position="66"/>
    </location>
    <ligand>
        <name>[4Fe-4S] cluster</name>
        <dbReference type="ChEBI" id="CHEBI:49883"/>
        <note>4Fe-4S-S-AdoMet</note>
    </ligand>
</feature>
<feature type="domain" description="Radical SAM core" evidence="6">
    <location>
        <begin position="57"/>
        <end position="148"/>
    </location>
</feature>
<evidence type="ECO:0000256" key="1">
    <source>
        <dbReference type="ARBA" id="ARBA00022691"/>
    </source>
</evidence>
<dbReference type="PIRSF" id="PIRSF004869">
    <property type="entry name" value="PflX_prd"/>
    <property type="match status" value="1"/>
</dbReference>
<dbReference type="InterPro" id="IPR013785">
    <property type="entry name" value="Aldolase_TIM"/>
</dbReference>
<dbReference type="InterPro" id="IPR040085">
    <property type="entry name" value="MJ0674-like"/>
</dbReference>
<feature type="binding site" evidence="5">
    <location>
        <position position="62"/>
    </location>
    <ligand>
        <name>[4Fe-4S] cluster</name>
        <dbReference type="ChEBI" id="CHEBI:49883"/>
        <note>4Fe-4S-S-AdoMet</note>
    </ligand>
</feature>
<dbReference type="PANTHER" id="PTHR43075">
    <property type="entry name" value="FORMATE LYASE ACTIVATING ENZYME, PUTATIVE (AFU_ORTHOLOGUE AFUA_2G15630)-RELATED"/>
    <property type="match status" value="1"/>
</dbReference>
<name>A0AA36Y3P3_9FIRM</name>
<gene>
    <name evidence="7" type="ORF">HMPREF9623_01791</name>
</gene>
<comment type="caution">
    <text evidence="7">The sequence shown here is derived from an EMBL/GenBank/DDBJ whole genome shotgun (WGS) entry which is preliminary data.</text>
</comment>
<dbReference type="GO" id="GO:0003824">
    <property type="term" value="F:catalytic activity"/>
    <property type="evidence" value="ECO:0007669"/>
    <property type="project" value="InterPro"/>
</dbReference>
<keyword evidence="4 5" id="KW-0411">Iron-sulfur</keyword>
<organism evidence="7 8">
    <name type="scientific">Stomatobaculum longum</name>
    <dbReference type="NCBI Taxonomy" id="796942"/>
    <lineage>
        <taxon>Bacteria</taxon>
        <taxon>Bacillati</taxon>
        <taxon>Bacillota</taxon>
        <taxon>Clostridia</taxon>
        <taxon>Lachnospirales</taxon>
        <taxon>Lachnospiraceae</taxon>
        <taxon>Stomatobaculum</taxon>
    </lineage>
</organism>
<dbReference type="CDD" id="cd01335">
    <property type="entry name" value="Radical_SAM"/>
    <property type="match status" value="1"/>
</dbReference>
<keyword evidence="2 5" id="KW-0479">Metal-binding</keyword>
<protein>
    <recommendedName>
        <fullName evidence="6">Radical SAM core domain-containing protein</fullName>
    </recommendedName>
</protein>
<accession>A0AA36Y3P3</accession>
<reference evidence="7 8" key="1">
    <citation type="submission" date="2011-10" db="EMBL/GenBank/DDBJ databases">
        <title>The Genome Sequence of Lachnospiraceae bacterium ACC2.</title>
        <authorList>
            <consortium name="The Broad Institute Genome Sequencing Platform"/>
            <person name="Earl A."/>
            <person name="Ward D."/>
            <person name="Feldgarden M."/>
            <person name="Gevers D."/>
            <person name="Sizova M."/>
            <person name="Hazen A."/>
            <person name="Epstein S."/>
            <person name="Young S.K."/>
            <person name="Zeng Q."/>
            <person name="Gargeya S."/>
            <person name="Fitzgerald M."/>
            <person name="Haas B."/>
            <person name="Abouelleil A."/>
            <person name="Alvarado L."/>
            <person name="Arachchi H.M."/>
            <person name="Berlin A."/>
            <person name="Brown A."/>
            <person name="Chapman S.B."/>
            <person name="Chen Z."/>
            <person name="Dunbar C."/>
            <person name="Freedman E."/>
            <person name="Gearin G."/>
            <person name="Goldberg J."/>
            <person name="Griggs A."/>
            <person name="Gujja S."/>
            <person name="Heiman D."/>
            <person name="Howarth C."/>
            <person name="Larson L."/>
            <person name="Lui A."/>
            <person name="MacDonald P.J.P."/>
            <person name="Montmayeur A."/>
            <person name="Murphy C."/>
            <person name="Neiman D."/>
            <person name="Pearson M."/>
            <person name="Priest M."/>
            <person name="Roberts A."/>
            <person name="Saif S."/>
            <person name="Shea T."/>
            <person name="Shenoy N."/>
            <person name="Sisk P."/>
            <person name="Stolte C."/>
            <person name="Sykes S."/>
            <person name="Wortman J."/>
            <person name="Nusbaum C."/>
            <person name="Birren B."/>
        </authorList>
    </citation>
    <scope>NUCLEOTIDE SEQUENCE [LARGE SCALE GENOMIC DNA]</scope>
    <source>
        <strain evidence="7 8">ACC2</strain>
    </source>
</reference>
<keyword evidence="3 5" id="KW-0408">Iron</keyword>
<dbReference type="Gene3D" id="3.20.20.70">
    <property type="entry name" value="Aldolase class I"/>
    <property type="match status" value="1"/>
</dbReference>
<evidence type="ECO:0000256" key="4">
    <source>
        <dbReference type="ARBA" id="ARBA00023014"/>
    </source>
</evidence>
<dbReference type="Pfam" id="PF04055">
    <property type="entry name" value="Radical_SAM"/>
    <property type="match status" value="1"/>
</dbReference>
<dbReference type="SFLD" id="SFLDS00029">
    <property type="entry name" value="Radical_SAM"/>
    <property type="match status" value="1"/>
</dbReference>
<dbReference type="InterPro" id="IPR016431">
    <property type="entry name" value="Pyrv-formate_lyase-activ_prd"/>
</dbReference>
<proteinExistence type="predicted"/>
<comment type="cofactor">
    <cofactor evidence="5">
        <name>[4Fe-4S] cluster</name>
        <dbReference type="ChEBI" id="CHEBI:49883"/>
    </cofactor>
    <text evidence="5">Binds 1 [4Fe-4S] cluster. The cluster is coordinated with 3 cysteines and an exchangeable S-adenosyl-L-methionine.</text>
</comment>
<keyword evidence="8" id="KW-1185">Reference proteome</keyword>
<evidence type="ECO:0000259" key="6">
    <source>
        <dbReference type="Pfam" id="PF04055"/>
    </source>
</evidence>
<keyword evidence="1 5" id="KW-0949">S-adenosyl-L-methionine</keyword>
<evidence type="ECO:0000256" key="5">
    <source>
        <dbReference type="PIRSR" id="PIRSR004869-50"/>
    </source>
</evidence>
<evidence type="ECO:0000256" key="3">
    <source>
        <dbReference type="ARBA" id="ARBA00023004"/>
    </source>
</evidence>
<dbReference type="RefSeq" id="WP_009533609.1">
    <property type="nucleotide sequence ID" value="NZ_JH590864.1"/>
</dbReference>
<dbReference type="InterPro" id="IPR058240">
    <property type="entry name" value="rSAM_sf"/>
</dbReference>
<feature type="binding site" evidence="5">
    <location>
        <position position="69"/>
    </location>
    <ligand>
        <name>[4Fe-4S] cluster</name>
        <dbReference type="ChEBI" id="CHEBI:49883"/>
        <note>4Fe-4S-S-AdoMet</note>
    </ligand>
</feature>
<dbReference type="GO" id="GO:0046872">
    <property type="term" value="F:metal ion binding"/>
    <property type="evidence" value="ECO:0007669"/>
    <property type="project" value="UniProtKB-KW"/>
</dbReference>
<evidence type="ECO:0000256" key="2">
    <source>
        <dbReference type="ARBA" id="ARBA00022723"/>
    </source>
</evidence>
<evidence type="ECO:0000313" key="7">
    <source>
        <dbReference type="EMBL" id="EHO15880.1"/>
    </source>
</evidence>
<dbReference type="GeneID" id="86941515"/>
<evidence type="ECO:0000313" key="8">
    <source>
        <dbReference type="Proteomes" id="UP000018466"/>
    </source>
</evidence>
<dbReference type="PANTHER" id="PTHR43075:SF1">
    <property type="entry name" value="FORMATE LYASE ACTIVATING ENZYME, PUTATIVE (AFU_ORTHOLOGUE AFUA_2G15630)-RELATED"/>
    <property type="match status" value="1"/>
</dbReference>
<sequence length="295" mass="33001">MIDLDLRSCELCPRLCRVNREEKPGACGCSARLLAARAALHFGEEPCISGTEGSGTVFFSGCNLHCVFCQNHKISRERYGKALTAVRLADIFRELEAKGANNINLVTPTPWVTEIVKALELYRPTVPVLYNTSGYERVEVLRELEGLVDVWLPDYKYADSALAARFSGAADYPAVARAALQEMYRQSGNLTLNKEGKAVRGVMIRHLVLPLHLKNSFAVLDDIAALFGTEQYVSLMFQYTPFVKTRFPELNRALTGRERARAEAYFLQCGFRNGYIQEADSKGSRFLPDFNLEGI</sequence>
<dbReference type="InterPro" id="IPR007197">
    <property type="entry name" value="rSAM"/>
</dbReference>
<dbReference type="SFLD" id="SFLDG01099">
    <property type="entry name" value="Uncharacterised_Radical_SAM_Su"/>
    <property type="match status" value="1"/>
</dbReference>
<dbReference type="Proteomes" id="UP000018466">
    <property type="component" value="Unassembled WGS sequence"/>
</dbReference>
<dbReference type="SUPFAM" id="SSF102114">
    <property type="entry name" value="Radical SAM enzymes"/>
    <property type="match status" value="1"/>
</dbReference>
<dbReference type="GO" id="GO:0051536">
    <property type="term" value="F:iron-sulfur cluster binding"/>
    <property type="evidence" value="ECO:0007669"/>
    <property type="project" value="UniProtKB-KW"/>
</dbReference>
<dbReference type="AlphaFoldDB" id="A0AA36Y3P3"/>
<dbReference type="EMBL" id="AGEL01000014">
    <property type="protein sequence ID" value="EHO15880.1"/>
    <property type="molecule type" value="Genomic_DNA"/>
</dbReference>